<sequence length="60" mass="6053">MVVGGFGNSGVIAGRGDQPGFGLRKRGRSGTFDVVPDIVDCSAGNVVAIFDGIVLDAFPA</sequence>
<name>A0A853AVI0_9PSEU</name>
<dbReference type="EMBL" id="JACCFJ010000001">
    <property type="protein sequence ID" value="NYI86648.1"/>
    <property type="molecule type" value="Genomic_DNA"/>
</dbReference>
<dbReference type="Proteomes" id="UP000587002">
    <property type="component" value="Unassembled WGS sequence"/>
</dbReference>
<comment type="caution">
    <text evidence="1">The sequence shown here is derived from an EMBL/GenBank/DDBJ whole genome shotgun (WGS) entry which is preliminary data.</text>
</comment>
<dbReference type="AlphaFoldDB" id="A0A853AVI0"/>
<protein>
    <submittedName>
        <fullName evidence="1">Uncharacterized protein</fullName>
    </submittedName>
</protein>
<organism evidence="1 2">
    <name type="scientific">Saccharopolyspora hordei</name>
    <dbReference type="NCBI Taxonomy" id="1838"/>
    <lineage>
        <taxon>Bacteria</taxon>
        <taxon>Bacillati</taxon>
        <taxon>Actinomycetota</taxon>
        <taxon>Actinomycetes</taxon>
        <taxon>Pseudonocardiales</taxon>
        <taxon>Pseudonocardiaceae</taxon>
        <taxon>Saccharopolyspora</taxon>
    </lineage>
</organism>
<gene>
    <name evidence="1" type="ORF">HNR68_005278</name>
</gene>
<accession>A0A853AVI0</accession>
<keyword evidence="2" id="KW-1185">Reference proteome</keyword>
<reference evidence="1 2" key="1">
    <citation type="submission" date="2020-07" db="EMBL/GenBank/DDBJ databases">
        <title>Sequencing the genomes of 1000 actinobacteria strains.</title>
        <authorList>
            <person name="Klenk H.-P."/>
        </authorList>
    </citation>
    <scope>NUCLEOTIDE SEQUENCE [LARGE SCALE GENOMIC DNA]</scope>
    <source>
        <strain evidence="1 2">DSM 44065</strain>
    </source>
</reference>
<proteinExistence type="predicted"/>
<evidence type="ECO:0000313" key="1">
    <source>
        <dbReference type="EMBL" id="NYI86648.1"/>
    </source>
</evidence>
<evidence type="ECO:0000313" key="2">
    <source>
        <dbReference type="Proteomes" id="UP000587002"/>
    </source>
</evidence>